<dbReference type="RefSeq" id="WP_085480803.1">
    <property type="nucleotide sequence ID" value="NZ_FXAT01000001.1"/>
</dbReference>
<dbReference type="PANTHER" id="PTHR30189">
    <property type="entry name" value="LPS-ASSEMBLY PROTEIN"/>
    <property type="match status" value="1"/>
</dbReference>
<evidence type="ECO:0000259" key="3">
    <source>
        <dbReference type="Pfam" id="PF04453"/>
    </source>
</evidence>
<proteinExistence type="inferred from homology"/>
<feature type="domain" description="LptD C-terminal" evidence="3">
    <location>
        <begin position="341"/>
        <end position="713"/>
    </location>
</feature>
<comment type="subcellular location">
    <subcellularLocation>
        <location evidence="2">Cell outer membrane</location>
    </subcellularLocation>
</comment>
<protein>
    <recommendedName>
        <fullName evidence="2">LPS-assembly protein LptD</fullName>
    </recommendedName>
</protein>
<keyword evidence="2" id="KW-0472">Membrane</keyword>
<keyword evidence="5" id="KW-1185">Reference proteome</keyword>
<gene>
    <name evidence="2" type="primary">lptD</name>
    <name evidence="4" type="ORF">SAMN06265784_101654</name>
</gene>
<dbReference type="GO" id="GO:1990351">
    <property type="term" value="C:transporter complex"/>
    <property type="evidence" value="ECO:0007669"/>
    <property type="project" value="TreeGrafter"/>
</dbReference>
<dbReference type="GO" id="GO:0015920">
    <property type="term" value="P:lipopolysaccharide transport"/>
    <property type="evidence" value="ECO:0007669"/>
    <property type="project" value="InterPro"/>
</dbReference>
<dbReference type="InterPro" id="IPR050218">
    <property type="entry name" value="LptD"/>
</dbReference>
<comment type="function">
    <text evidence="2">Together with LptE, is involved in the assembly of lipopolysaccharide (LPS) at the surface of the outer membrane.</text>
</comment>
<accession>A0A1X7IGQ0</accession>
<comment type="caution">
    <text evidence="2">Lacks conserved residue(s) required for the propagation of feature annotation.</text>
</comment>
<organism evidence="4 5">
    <name type="scientific">Paraburkholderia susongensis</name>
    <dbReference type="NCBI Taxonomy" id="1515439"/>
    <lineage>
        <taxon>Bacteria</taxon>
        <taxon>Pseudomonadati</taxon>
        <taxon>Pseudomonadota</taxon>
        <taxon>Betaproteobacteria</taxon>
        <taxon>Burkholderiales</taxon>
        <taxon>Burkholderiaceae</taxon>
        <taxon>Paraburkholderia</taxon>
    </lineage>
</organism>
<evidence type="ECO:0000256" key="1">
    <source>
        <dbReference type="ARBA" id="ARBA00022729"/>
    </source>
</evidence>
<dbReference type="PANTHER" id="PTHR30189:SF1">
    <property type="entry name" value="LPS-ASSEMBLY PROTEIN LPTD"/>
    <property type="match status" value="1"/>
</dbReference>
<dbReference type="GO" id="GO:0009279">
    <property type="term" value="C:cell outer membrane"/>
    <property type="evidence" value="ECO:0007669"/>
    <property type="project" value="UniProtKB-SubCell"/>
</dbReference>
<dbReference type="AlphaFoldDB" id="A0A1X7IGQ0"/>
<dbReference type="EMBL" id="FXAT01000001">
    <property type="protein sequence ID" value="SMG13564.1"/>
    <property type="molecule type" value="Genomic_DNA"/>
</dbReference>
<comment type="subunit">
    <text evidence="2">Component of the lipopolysaccharide transport and assembly complex. Interacts with LptE and LptA.</text>
</comment>
<dbReference type="GO" id="GO:0043165">
    <property type="term" value="P:Gram-negative-bacterium-type cell outer membrane assembly"/>
    <property type="evidence" value="ECO:0007669"/>
    <property type="project" value="UniProtKB-UniRule"/>
</dbReference>
<dbReference type="OrthoDB" id="9760225at2"/>
<dbReference type="HAMAP" id="MF_01411">
    <property type="entry name" value="LPS_assembly_LptD"/>
    <property type="match status" value="1"/>
</dbReference>
<sequence length="810" mass="88502">MKLAGTRLVAGRAITAVLRAFLGDAACLRRGVRRRRCRCLIAWTVRRSLDVLLILPVWVPLGASAQLSSAAAQPEPIDGPWSLSLAPQLEEHPLAPGMQAATFGIASNATGTLNQDLSLKGSAELRRVTAVVQADAIHYDVDRDVADAFGHVKLTRDGNEFIGPDAHLHVDSSEGTMTTPTYHFILTDGRGHAARIDLLDNQRETIYDGTYSTCQCVDDPTWYLRASRLDLDNADGQGVAYNSVLFFGGVPIFASPWMSFPLNGERRSGVLPPTFSISSTNGYDLTVPIYFNLAPNYDLTLTPRLISRRGAMLSADYRYLTPTYSGTLSAAFLPDDALTKTNRYSITFKHQQTLGDGFSAYVDYNRVSDANVTTDLASTSSIVLGGQSLFQQEAGLRYNSGPWSALVRVQNWQSFSNSSPPYNRMPELNGKYERYGVDGFDFGATADATRFTIPTADSTQGERLTFDPYVSYPIQRPGWYVIPKLQWHFASYDLTSISSTAPAGQPKSFNFNVPTLSLDSGATFERNVSLFGVGLIQTLEPRLYYVYTPYRNQNYAPVFDTAPLDFGLSEIFTSNRFVGGDRVADMNRLTAGLTTRFIDAATGVELARFTLAQEYYFRSTQVTMPGDSPPTVGPSNLVVGGSLNLGNNLSIQQGFAYNQSSSEFTQATAGFSWKPANGKVVNVGYLYAQANATLDDQAENQVLLSGQWPLTRRLSGVGLMNYDLVSHRIISGLLGLQYAADCWALSLAFEKYTNVSSTTTPSTGTRVLMQLQLNGVSKIDNGLLQQFRANVPGYSTAPSPSPASPFSNYP</sequence>
<keyword evidence="2" id="KW-0998">Cell outer membrane</keyword>
<evidence type="ECO:0000313" key="4">
    <source>
        <dbReference type="EMBL" id="SMG13564.1"/>
    </source>
</evidence>
<reference evidence="5" key="1">
    <citation type="submission" date="2017-04" db="EMBL/GenBank/DDBJ databases">
        <authorList>
            <person name="Varghese N."/>
            <person name="Submissions S."/>
        </authorList>
    </citation>
    <scope>NUCLEOTIDE SEQUENCE [LARGE SCALE GENOMIC DNA]</scope>
    <source>
        <strain evidence="5">LMG 29540</strain>
    </source>
</reference>
<dbReference type="Proteomes" id="UP000193228">
    <property type="component" value="Unassembled WGS sequence"/>
</dbReference>
<dbReference type="InterPro" id="IPR007543">
    <property type="entry name" value="LptD_C"/>
</dbReference>
<evidence type="ECO:0000313" key="5">
    <source>
        <dbReference type="Proteomes" id="UP000193228"/>
    </source>
</evidence>
<dbReference type="Pfam" id="PF04453">
    <property type="entry name" value="LptD"/>
    <property type="match status" value="1"/>
</dbReference>
<evidence type="ECO:0000256" key="2">
    <source>
        <dbReference type="HAMAP-Rule" id="MF_01411"/>
    </source>
</evidence>
<dbReference type="InterPro" id="IPR020889">
    <property type="entry name" value="LipoPS_assembly_LptD"/>
</dbReference>
<dbReference type="STRING" id="1515439.SAMN06265784_101654"/>
<comment type="similarity">
    <text evidence="2">Belongs to the LptD family.</text>
</comment>
<name>A0A1X7IGQ0_9BURK</name>
<keyword evidence="1 2" id="KW-0732">Signal</keyword>